<evidence type="ECO:0000313" key="8">
    <source>
        <dbReference type="EMBL" id="KAJ5599377.1"/>
    </source>
</evidence>
<organism evidence="8 9">
    <name type="scientific">Penicillium hetheringtonii</name>
    <dbReference type="NCBI Taxonomy" id="911720"/>
    <lineage>
        <taxon>Eukaryota</taxon>
        <taxon>Fungi</taxon>
        <taxon>Dikarya</taxon>
        <taxon>Ascomycota</taxon>
        <taxon>Pezizomycotina</taxon>
        <taxon>Eurotiomycetes</taxon>
        <taxon>Eurotiomycetidae</taxon>
        <taxon>Eurotiales</taxon>
        <taxon>Aspergillaceae</taxon>
        <taxon>Penicillium</taxon>
    </lineage>
</organism>
<feature type="transmembrane region" description="Helical" evidence="6">
    <location>
        <begin position="511"/>
        <end position="533"/>
    </location>
</feature>
<dbReference type="Gene3D" id="1.20.1250.20">
    <property type="entry name" value="MFS general substrate transporter like domains"/>
    <property type="match status" value="1"/>
</dbReference>
<gene>
    <name evidence="8" type="ORF">N7450_000444</name>
</gene>
<feature type="compositionally biased region" description="Basic and acidic residues" evidence="5">
    <location>
        <begin position="20"/>
        <end position="29"/>
    </location>
</feature>
<keyword evidence="4 6" id="KW-0472">Membrane</keyword>
<feature type="compositionally biased region" description="Basic and acidic residues" evidence="5">
    <location>
        <begin position="1"/>
        <end position="10"/>
    </location>
</feature>
<sequence length="839" mass="92444">MAERTEHDYHSTTSSDDDIEPRNSRHIDDGEVTDNPFGKRNTVASGLSVFEQRAQSTISRIRSREPGQTAKFTHPLTHTKTSQDVIVDFEGPDDPYRPLNWGFGKKAITTVLYGLTTMGATWASSIDSTGQSQISEEFGVSLEVSTLGTSLLLFGLGLGPLIWAPLSEVFGRKPAVLAPYFIAAIMSFGTATAKDLQTIMLTRFFTGFFGAAPVTNTGGVLSDIWTPEQRGAAIVGYAMAVVGGPVLGPIVGGAIVQSYLHWRWTEYITGIMMMFFLVLDLLFIDESYPPVLLVYKARRLRFESGNWALHARHEEWDVTFKELGNKYLIRPFQLLATPICFLVALYASFVYGILYLSLAAFPIVFQEVRGWNQVVGALPFLAYLVGILFGAAINLGNQRFYIKRFKANNNRAVPEARLPPMMLGSVLFAAGMFVFGWTSPAHIHWIGPIIGAVMMGFGFFTIFQAALNYLIDTFQKVSASAVAANTFLRSVFAGAFPLFTSAMFHNMGVPWAASVLGFISIALIPIPYLFYIYGRKIRARRVLLGRKLPGVSLLDALVFDKIRAATGNRLRISMSGGGPLARDTQKFISYAICPLIIGYGLNETGGMGALNDPRALTFTAHGDIPASVEEKLVDFPEAGYLTTNNPPQGELCIRGPSVTIGYYGNGEETRLAFDDDGWFKTGDIGEFDEFGHLKIIDRKKNLVKTLNGEYIALEKLEAVYRMSSLVANICVYAAEDRQKPVAVVVPAKAPFLNLAKDNGIQLDYFEDLIDSAEMHSITLKELQLADRKAQLSSFEIIEGIALDGEEWTPQNGYVTATQKIQRAKILFKNKGVNRAYGKV</sequence>
<evidence type="ECO:0000256" key="5">
    <source>
        <dbReference type="SAM" id="MobiDB-lite"/>
    </source>
</evidence>
<feature type="transmembrane region" description="Helical" evidence="6">
    <location>
        <begin position="443"/>
        <end position="467"/>
    </location>
</feature>
<evidence type="ECO:0000256" key="4">
    <source>
        <dbReference type="ARBA" id="ARBA00023136"/>
    </source>
</evidence>
<dbReference type="SUPFAM" id="SSF103473">
    <property type="entry name" value="MFS general substrate transporter"/>
    <property type="match status" value="1"/>
</dbReference>
<dbReference type="Gene3D" id="3.40.50.12780">
    <property type="entry name" value="N-terminal domain of ligase-like"/>
    <property type="match status" value="1"/>
</dbReference>
<feature type="transmembrane region" description="Helical" evidence="6">
    <location>
        <begin position="267"/>
        <end position="284"/>
    </location>
</feature>
<dbReference type="FunFam" id="1.20.1250.20:FF:000011">
    <property type="entry name" value="MFS multidrug transporter, putative"/>
    <property type="match status" value="1"/>
</dbReference>
<feature type="transmembrane region" description="Helical" evidence="6">
    <location>
        <begin position="418"/>
        <end position="437"/>
    </location>
</feature>
<accession>A0AAD6E2N9</accession>
<feature type="region of interest" description="Disordered" evidence="5">
    <location>
        <begin position="1"/>
        <end position="40"/>
    </location>
</feature>
<feature type="transmembrane region" description="Helical" evidence="6">
    <location>
        <begin position="144"/>
        <end position="163"/>
    </location>
</feature>
<evidence type="ECO:0000256" key="3">
    <source>
        <dbReference type="ARBA" id="ARBA00022989"/>
    </source>
</evidence>
<comment type="subcellular location">
    <subcellularLocation>
        <location evidence="1">Membrane</location>
        <topology evidence="1">Multi-pass membrane protein</topology>
    </subcellularLocation>
</comment>
<feature type="transmembrane region" description="Helical" evidence="6">
    <location>
        <begin position="199"/>
        <end position="222"/>
    </location>
</feature>
<dbReference type="AlphaFoldDB" id="A0AAD6E2N9"/>
<keyword evidence="9" id="KW-1185">Reference proteome</keyword>
<dbReference type="InterPro" id="IPR011701">
    <property type="entry name" value="MFS"/>
</dbReference>
<dbReference type="Proteomes" id="UP001216150">
    <property type="component" value="Unassembled WGS sequence"/>
</dbReference>
<reference evidence="8 9" key="1">
    <citation type="journal article" date="2023" name="IMA Fungus">
        <title>Comparative genomic study of the Penicillium genus elucidates a diverse pangenome and 15 lateral gene transfer events.</title>
        <authorList>
            <person name="Petersen C."/>
            <person name="Sorensen T."/>
            <person name="Nielsen M.R."/>
            <person name="Sondergaard T.E."/>
            <person name="Sorensen J.L."/>
            <person name="Fitzpatrick D.A."/>
            <person name="Frisvad J.C."/>
            <person name="Nielsen K.L."/>
        </authorList>
    </citation>
    <scope>NUCLEOTIDE SEQUENCE [LARGE SCALE GENOMIC DNA]</scope>
    <source>
        <strain evidence="8 9">IBT 29057</strain>
    </source>
</reference>
<dbReference type="SUPFAM" id="SSF56801">
    <property type="entry name" value="Acetyl-CoA synthetase-like"/>
    <property type="match status" value="1"/>
</dbReference>
<dbReference type="PANTHER" id="PTHR23502">
    <property type="entry name" value="MAJOR FACILITATOR SUPERFAMILY"/>
    <property type="match status" value="1"/>
</dbReference>
<proteinExistence type="predicted"/>
<protein>
    <submittedName>
        <fullName evidence="8">MFS multidrug transporter</fullName>
    </submittedName>
</protein>
<feature type="transmembrane region" description="Helical" evidence="6">
    <location>
        <begin position="234"/>
        <end position="255"/>
    </location>
</feature>
<comment type="caution">
    <text evidence="8">The sequence shown here is derived from an EMBL/GenBank/DDBJ whole genome shotgun (WGS) entry which is preliminary data.</text>
</comment>
<name>A0AAD6E2N9_9EURO</name>
<dbReference type="InterPro" id="IPR036259">
    <property type="entry name" value="MFS_trans_sf"/>
</dbReference>
<feature type="transmembrane region" description="Helical" evidence="6">
    <location>
        <begin position="377"/>
        <end position="397"/>
    </location>
</feature>
<dbReference type="Pfam" id="PF07690">
    <property type="entry name" value="MFS_1"/>
    <property type="match status" value="1"/>
</dbReference>
<feature type="transmembrane region" description="Helical" evidence="6">
    <location>
        <begin position="175"/>
        <end position="193"/>
    </location>
</feature>
<dbReference type="Pfam" id="PF00501">
    <property type="entry name" value="AMP-binding"/>
    <property type="match status" value="1"/>
</dbReference>
<dbReference type="EMBL" id="JAQJAC010000001">
    <property type="protein sequence ID" value="KAJ5599377.1"/>
    <property type="molecule type" value="Genomic_DNA"/>
</dbReference>
<evidence type="ECO:0000313" key="9">
    <source>
        <dbReference type="Proteomes" id="UP001216150"/>
    </source>
</evidence>
<dbReference type="InterPro" id="IPR020846">
    <property type="entry name" value="MFS_dom"/>
</dbReference>
<dbReference type="PANTHER" id="PTHR23502:SF59">
    <property type="entry name" value="MULTIDRUG TRANSPORTER, PUTATIVE (AFU_ORTHOLOGUE AFUA_1G10370)-RELATED"/>
    <property type="match status" value="1"/>
</dbReference>
<dbReference type="GO" id="GO:0005886">
    <property type="term" value="C:plasma membrane"/>
    <property type="evidence" value="ECO:0007669"/>
    <property type="project" value="TreeGrafter"/>
</dbReference>
<dbReference type="PROSITE" id="PS50850">
    <property type="entry name" value="MFS"/>
    <property type="match status" value="1"/>
</dbReference>
<feature type="transmembrane region" description="Helical" evidence="6">
    <location>
        <begin position="479"/>
        <end position="499"/>
    </location>
</feature>
<feature type="transmembrane region" description="Helical" evidence="6">
    <location>
        <begin position="107"/>
        <end position="124"/>
    </location>
</feature>
<dbReference type="CDD" id="cd17323">
    <property type="entry name" value="MFS_Tpo1_MDR_like"/>
    <property type="match status" value="1"/>
</dbReference>
<evidence type="ECO:0000259" key="7">
    <source>
        <dbReference type="PROSITE" id="PS50850"/>
    </source>
</evidence>
<dbReference type="InterPro" id="IPR000873">
    <property type="entry name" value="AMP-dep_synth/lig_dom"/>
</dbReference>
<evidence type="ECO:0000256" key="2">
    <source>
        <dbReference type="ARBA" id="ARBA00022692"/>
    </source>
</evidence>
<feature type="domain" description="Major facilitator superfamily (MFS) profile" evidence="7">
    <location>
        <begin position="107"/>
        <end position="537"/>
    </location>
</feature>
<evidence type="ECO:0000256" key="1">
    <source>
        <dbReference type="ARBA" id="ARBA00004141"/>
    </source>
</evidence>
<dbReference type="InterPro" id="IPR042099">
    <property type="entry name" value="ANL_N_sf"/>
</dbReference>
<evidence type="ECO:0000256" key="6">
    <source>
        <dbReference type="SAM" id="Phobius"/>
    </source>
</evidence>
<feature type="transmembrane region" description="Helical" evidence="6">
    <location>
        <begin position="339"/>
        <end position="365"/>
    </location>
</feature>
<keyword evidence="3 6" id="KW-1133">Transmembrane helix</keyword>
<dbReference type="GO" id="GO:0022857">
    <property type="term" value="F:transmembrane transporter activity"/>
    <property type="evidence" value="ECO:0007669"/>
    <property type="project" value="InterPro"/>
</dbReference>
<keyword evidence="2 6" id="KW-0812">Transmembrane</keyword>